<dbReference type="Proteomes" id="UP000811619">
    <property type="component" value="Unassembled WGS sequence"/>
</dbReference>
<dbReference type="EMBL" id="SRPY01001740">
    <property type="protein sequence ID" value="KAG5912586.1"/>
    <property type="molecule type" value="Genomic_DNA"/>
</dbReference>
<dbReference type="OrthoDB" id="41532at2759"/>
<organism evidence="1 2">
    <name type="scientific">Claviceps africana</name>
    <dbReference type="NCBI Taxonomy" id="83212"/>
    <lineage>
        <taxon>Eukaryota</taxon>
        <taxon>Fungi</taxon>
        <taxon>Dikarya</taxon>
        <taxon>Ascomycota</taxon>
        <taxon>Pezizomycotina</taxon>
        <taxon>Sordariomycetes</taxon>
        <taxon>Hypocreomycetidae</taxon>
        <taxon>Hypocreales</taxon>
        <taxon>Clavicipitaceae</taxon>
        <taxon>Claviceps</taxon>
    </lineage>
</organism>
<gene>
    <name evidence="1" type="ORF">E4U42_002144</name>
</gene>
<dbReference type="AlphaFoldDB" id="A0A8K0NH23"/>
<evidence type="ECO:0000313" key="2">
    <source>
        <dbReference type="Proteomes" id="UP000811619"/>
    </source>
</evidence>
<name>A0A8K0NH23_9HYPO</name>
<evidence type="ECO:0000313" key="1">
    <source>
        <dbReference type="EMBL" id="KAG5912586.1"/>
    </source>
</evidence>
<reference evidence="1" key="1">
    <citation type="journal article" date="2020" name="bioRxiv">
        <title>Whole genome comparisons of ergot fungi reveals the divergence and evolution of species within the genus Claviceps are the result of varying mechanisms driving genome evolution and host range expansion.</title>
        <authorList>
            <person name="Wyka S.A."/>
            <person name="Mondo S.J."/>
            <person name="Liu M."/>
            <person name="Dettman J."/>
            <person name="Nalam V."/>
            <person name="Broders K.D."/>
        </authorList>
    </citation>
    <scope>NUCLEOTIDE SEQUENCE</scope>
    <source>
        <strain evidence="1">CCC 489</strain>
    </source>
</reference>
<sequence length="68" mass="7574">TFSTTRDTTAEKYLYTQLGFVEFGRLPDYAITPVSRRLVDGVFFYKDLRRAGEGPGREGPPPKGVFAG</sequence>
<proteinExistence type="predicted"/>
<feature type="non-terminal residue" evidence="1">
    <location>
        <position position="68"/>
    </location>
</feature>
<accession>A0A8K0NH23</accession>
<protein>
    <submittedName>
        <fullName evidence="1">Uncharacterized protein</fullName>
    </submittedName>
</protein>
<keyword evidence="2" id="KW-1185">Reference proteome</keyword>
<comment type="caution">
    <text evidence="1">The sequence shown here is derived from an EMBL/GenBank/DDBJ whole genome shotgun (WGS) entry which is preliminary data.</text>
</comment>
<dbReference type="Gene3D" id="3.40.630.30">
    <property type="match status" value="1"/>
</dbReference>